<proteinExistence type="predicted"/>
<name>A0A9D1QQ17_9LACO</name>
<dbReference type="AlphaFoldDB" id="A0A9D1QQ17"/>
<evidence type="ECO:0000313" key="3">
    <source>
        <dbReference type="Proteomes" id="UP000886878"/>
    </source>
</evidence>
<evidence type="ECO:0000313" key="2">
    <source>
        <dbReference type="EMBL" id="HIW70861.1"/>
    </source>
</evidence>
<protein>
    <recommendedName>
        <fullName evidence="4">DUF3991 domain-containing protein</fullName>
    </recommendedName>
</protein>
<organism evidence="2 3">
    <name type="scientific">Candidatus Limosilactobacillus merdipullorum</name>
    <dbReference type="NCBI Taxonomy" id="2838653"/>
    <lineage>
        <taxon>Bacteria</taxon>
        <taxon>Bacillati</taxon>
        <taxon>Bacillota</taxon>
        <taxon>Bacilli</taxon>
        <taxon>Lactobacillales</taxon>
        <taxon>Lactobacillaceae</taxon>
        <taxon>Limosilactobacillus</taxon>
    </lineage>
</organism>
<feature type="region of interest" description="Disordered" evidence="1">
    <location>
        <begin position="363"/>
        <end position="395"/>
    </location>
</feature>
<reference evidence="2" key="1">
    <citation type="journal article" date="2021" name="PeerJ">
        <title>Extensive microbial diversity within the chicken gut microbiome revealed by metagenomics and culture.</title>
        <authorList>
            <person name="Gilroy R."/>
            <person name="Ravi A."/>
            <person name="Getino M."/>
            <person name="Pursley I."/>
            <person name="Horton D.L."/>
            <person name="Alikhan N.F."/>
            <person name="Baker D."/>
            <person name="Gharbi K."/>
            <person name="Hall N."/>
            <person name="Watson M."/>
            <person name="Adriaenssens E.M."/>
            <person name="Foster-Nyarko E."/>
            <person name="Jarju S."/>
            <person name="Secka A."/>
            <person name="Antonio M."/>
            <person name="Oren A."/>
            <person name="Chaudhuri R.R."/>
            <person name="La Ragione R."/>
            <person name="Hildebrand F."/>
            <person name="Pallen M.J."/>
        </authorList>
    </citation>
    <scope>NUCLEOTIDE SEQUENCE</scope>
    <source>
        <strain evidence="2">ChiHejej3B27-2180</strain>
    </source>
</reference>
<comment type="caution">
    <text evidence="2">The sequence shown here is derived from an EMBL/GenBank/DDBJ whole genome shotgun (WGS) entry which is preliminary data.</text>
</comment>
<evidence type="ECO:0000256" key="1">
    <source>
        <dbReference type="SAM" id="MobiDB-lite"/>
    </source>
</evidence>
<reference evidence="2" key="2">
    <citation type="submission" date="2021-04" db="EMBL/GenBank/DDBJ databases">
        <authorList>
            <person name="Gilroy R."/>
        </authorList>
    </citation>
    <scope>NUCLEOTIDE SEQUENCE</scope>
    <source>
        <strain evidence="2">ChiHejej3B27-2180</strain>
    </source>
</reference>
<dbReference type="Proteomes" id="UP000886878">
    <property type="component" value="Unassembled WGS sequence"/>
</dbReference>
<dbReference type="EMBL" id="DXGK01000124">
    <property type="protein sequence ID" value="HIW70861.1"/>
    <property type="molecule type" value="Genomic_DNA"/>
</dbReference>
<evidence type="ECO:0008006" key="4">
    <source>
        <dbReference type="Google" id="ProtNLM"/>
    </source>
</evidence>
<gene>
    <name evidence="2" type="ORF">H9876_05805</name>
</gene>
<sequence>MQVARDEFKRFCYASIIDYLKAKGIQFESNGKEGYYHLADHDSLVIVKEGTGHYKHDTFFWNSRGLQGSLYRFITEYMGIPKGKFVDEVLATLGEDAGPKIDQVTVREEDFDESQFADCGFHQQVAAALMQQVGLSQALVERLFELDLVRQLDNGEGVLMWRNPQGKIVGGSQLFNRGDQSMTTRTCHGSKYYYGFTFGYNYHDEQDDYQLLVFQDPLRALAYYQQLARTNAAGVYRFLSVGGAGTRLPAIDNYVQLWGLPTAVRLCVDNSDAGLLMGAKFYLNDGGSADHVQLAVDDVDHYAEVPVSFDYPVAGQQSFISENLTGDGQPRARTYQELLSDYDAAHQAGAAKQLIQATPGIMSHQTTSTQDDGEFFGPTADDDNWPSITPDDLPF</sequence>
<accession>A0A9D1QQ17</accession>